<feature type="compositionally biased region" description="Basic and acidic residues" evidence="1">
    <location>
        <begin position="553"/>
        <end position="564"/>
    </location>
</feature>
<feature type="compositionally biased region" description="Basic and acidic residues" evidence="1">
    <location>
        <begin position="3699"/>
        <end position="3720"/>
    </location>
</feature>
<feature type="compositionally biased region" description="Basic and acidic residues" evidence="1">
    <location>
        <begin position="206"/>
        <end position="230"/>
    </location>
</feature>
<feature type="region of interest" description="Disordered" evidence="1">
    <location>
        <begin position="1781"/>
        <end position="1824"/>
    </location>
</feature>
<feature type="region of interest" description="Disordered" evidence="1">
    <location>
        <begin position="1190"/>
        <end position="1329"/>
    </location>
</feature>
<feature type="compositionally biased region" description="Basic and acidic residues" evidence="1">
    <location>
        <begin position="1874"/>
        <end position="1893"/>
    </location>
</feature>
<feature type="compositionally biased region" description="Basic and acidic residues" evidence="1">
    <location>
        <begin position="2289"/>
        <end position="2307"/>
    </location>
</feature>
<feature type="region of interest" description="Disordered" evidence="1">
    <location>
        <begin position="2394"/>
        <end position="2433"/>
    </location>
</feature>
<feature type="compositionally biased region" description="Acidic residues" evidence="1">
    <location>
        <begin position="2136"/>
        <end position="2145"/>
    </location>
</feature>
<feature type="compositionally biased region" description="Acidic residues" evidence="1">
    <location>
        <begin position="565"/>
        <end position="575"/>
    </location>
</feature>
<feature type="compositionally biased region" description="Basic and acidic residues" evidence="1">
    <location>
        <begin position="1312"/>
        <end position="1325"/>
    </location>
</feature>
<feature type="compositionally biased region" description="Basic and acidic residues" evidence="1">
    <location>
        <begin position="1117"/>
        <end position="1134"/>
    </location>
</feature>
<feature type="region of interest" description="Disordered" evidence="1">
    <location>
        <begin position="1489"/>
        <end position="1535"/>
    </location>
</feature>
<feature type="compositionally biased region" description="Polar residues" evidence="1">
    <location>
        <begin position="3324"/>
        <end position="3337"/>
    </location>
</feature>
<feature type="compositionally biased region" description="Basic and acidic residues" evidence="1">
    <location>
        <begin position="2322"/>
        <end position="2349"/>
    </location>
</feature>
<feature type="compositionally biased region" description="Basic and acidic residues" evidence="1">
    <location>
        <begin position="3349"/>
        <end position="3373"/>
    </location>
</feature>
<dbReference type="OrthoDB" id="1166549at2759"/>
<feature type="region of interest" description="Disordered" evidence="1">
    <location>
        <begin position="3205"/>
        <end position="3224"/>
    </location>
</feature>
<feature type="compositionally biased region" description="Basic and acidic residues" evidence="1">
    <location>
        <begin position="354"/>
        <end position="367"/>
    </location>
</feature>
<feature type="compositionally biased region" description="Polar residues" evidence="1">
    <location>
        <begin position="2311"/>
        <end position="2321"/>
    </location>
</feature>
<feature type="compositionally biased region" description="Basic and acidic residues" evidence="1">
    <location>
        <begin position="139"/>
        <end position="161"/>
    </location>
</feature>
<feature type="region of interest" description="Disordered" evidence="1">
    <location>
        <begin position="139"/>
        <end position="177"/>
    </location>
</feature>
<feature type="region of interest" description="Disordered" evidence="1">
    <location>
        <begin position="3324"/>
        <end position="3377"/>
    </location>
</feature>
<feature type="compositionally biased region" description="Basic and acidic residues" evidence="1">
    <location>
        <begin position="1375"/>
        <end position="1407"/>
    </location>
</feature>
<feature type="compositionally biased region" description="Basic and acidic residues" evidence="1">
    <location>
        <begin position="923"/>
        <end position="932"/>
    </location>
</feature>
<feature type="region of interest" description="Disordered" evidence="1">
    <location>
        <begin position="1845"/>
        <end position="1906"/>
    </location>
</feature>
<feature type="compositionally biased region" description="Basic and acidic residues" evidence="1">
    <location>
        <begin position="1215"/>
        <end position="1236"/>
    </location>
</feature>
<feature type="region of interest" description="Disordered" evidence="1">
    <location>
        <begin position="2237"/>
        <end position="2361"/>
    </location>
</feature>
<feature type="compositionally biased region" description="Basic and acidic residues" evidence="1">
    <location>
        <begin position="2757"/>
        <end position="2771"/>
    </location>
</feature>
<feature type="compositionally biased region" description="Polar residues" evidence="1">
    <location>
        <begin position="419"/>
        <end position="429"/>
    </location>
</feature>
<gene>
    <name evidence="2" type="ORF">TorRG33x02_200090</name>
</gene>
<feature type="compositionally biased region" description="Polar residues" evidence="1">
    <location>
        <begin position="343"/>
        <end position="353"/>
    </location>
</feature>
<feature type="compositionally biased region" description="Basic and acidic residues" evidence="1">
    <location>
        <begin position="2198"/>
        <end position="2216"/>
    </location>
</feature>
<dbReference type="Proteomes" id="UP000237000">
    <property type="component" value="Unassembled WGS sequence"/>
</dbReference>
<feature type="compositionally biased region" description="Polar residues" evidence="1">
    <location>
        <begin position="478"/>
        <end position="488"/>
    </location>
</feature>
<feature type="compositionally biased region" description="Polar residues" evidence="1">
    <location>
        <begin position="528"/>
        <end position="543"/>
    </location>
</feature>
<feature type="region of interest" description="Disordered" evidence="1">
    <location>
        <begin position="3686"/>
        <end position="3775"/>
    </location>
</feature>
<protein>
    <recommendedName>
        <fullName evidence="4">Titin-like</fullName>
    </recommendedName>
</protein>
<feature type="compositionally biased region" description="Basic and acidic residues" evidence="1">
    <location>
        <begin position="1252"/>
        <end position="1292"/>
    </location>
</feature>
<reference evidence="3" key="1">
    <citation type="submission" date="2016-06" db="EMBL/GenBank/DDBJ databases">
        <title>Parallel loss of symbiosis genes in relatives of nitrogen-fixing non-legume Parasponia.</title>
        <authorList>
            <person name="Van Velzen R."/>
            <person name="Holmer R."/>
            <person name="Bu F."/>
            <person name="Rutten L."/>
            <person name="Van Zeijl A."/>
            <person name="Liu W."/>
            <person name="Santuari L."/>
            <person name="Cao Q."/>
            <person name="Sharma T."/>
            <person name="Shen D."/>
            <person name="Roswanjaya Y."/>
            <person name="Wardhani T."/>
            <person name="Kalhor M.S."/>
            <person name="Jansen J."/>
            <person name="Van den Hoogen J."/>
            <person name="Gungor B."/>
            <person name="Hartog M."/>
            <person name="Hontelez J."/>
            <person name="Verver J."/>
            <person name="Yang W.-C."/>
            <person name="Schijlen E."/>
            <person name="Repin R."/>
            <person name="Schilthuizen M."/>
            <person name="Schranz E."/>
            <person name="Heidstra R."/>
            <person name="Miyata K."/>
            <person name="Fedorova E."/>
            <person name="Kohlen W."/>
            <person name="Bisseling T."/>
            <person name="Smit S."/>
            <person name="Geurts R."/>
        </authorList>
    </citation>
    <scope>NUCLEOTIDE SEQUENCE [LARGE SCALE GENOMIC DNA]</scope>
    <source>
        <strain evidence="3">cv. RG33-2</strain>
    </source>
</reference>
<feature type="region of interest" description="Disordered" evidence="1">
    <location>
        <begin position="2108"/>
        <end position="2217"/>
    </location>
</feature>
<feature type="compositionally biased region" description="Basic and acidic residues" evidence="1">
    <location>
        <begin position="696"/>
        <end position="717"/>
    </location>
</feature>
<feature type="compositionally biased region" description="Basic and acidic residues" evidence="1">
    <location>
        <begin position="820"/>
        <end position="844"/>
    </location>
</feature>
<feature type="region of interest" description="Disordered" evidence="1">
    <location>
        <begin position="917"/>
        <end position="936"/>
    </location>
</feature>
<feature type="compositionally biased region" description="Acidic residues" evidence="1">
    <location>
        <begin position="489"/>
        <end position="498"/>
    </location>
</feature>
<feature type="compositionally biased region" description="Acidic residues" evidence="1">
    <location>
        <begin position="810"/>
        <end position="819"/>
    </location>
</feature>
<feature type="compositionally biased region" description="Basic and acidic residues" evidence="1">
    <location>
        <begin position="1751"/>
        <end position="1769"/>
    </location>
</feature>
<feature type="compositionally biased region" description="Basic and acidic residues" evidence="1">
    <location>
        <begin position="875"/>
        <end position="905"/>
    </location>
</feature>
<feature type="compositionally biased region" description="Basic and acidic residues" evidence="1">
    <location>
        <begin position="1672"/>
        <end position="1740"/>
    </location>
</feature>
<feature type="compositionally biased region" description="Acidic residues" evidence="1">
    <location>
        <begin position="3994"/>
        <end position="4019"/>
    </location>
</feature>
<feature type="compositionally biased region" description="Basic and acidic residues" evidence="1">
    <location>
        <begin position="594"/>
        <end position="610"/>
    </location>
</feature>
<feature type="compositionally biased region" description="Basic and acidic residues" evidence="1">
    <location>
        <begin position="2969"/>
        <end position="3010"/>
    </location>
</feature>
<feature type="region of interest" description="Disordered" evidence="1">
    <location>
        <begin position="2623"/>
        <end position="2924"/>
    </location>
</feature>
<feature type="compositionally biased region" description="Basic and acidic residues" evidence="1">
    <location>
        <begin position="2866"/>
        <end position="2875"/>
    </location>
</feature>
<evidence type="ECO:0008006" key="4">
    <source>
        <dbReference type="Google" id="ProtNLM"/>
    </source>
</evidence>
<feature type="region of interest" description="Disordered" evidence="1">
    <location>
        <begin position="3615"/>
        <end position="3634"/>
    </location>
</feature>
<feature type="compositionally biased region" description="Basic residues" evidence="1">
    <location>
        <begin position="4051"/>
        <end position="4063"/>
    </location>
</feature>
<feature type="compositionally biased region" description="Polar residues" evidence="1">
    <location>
        <begin position="3511"/>
        <end position="3524"/>
    </location>
</feature>
<comment type="caution">
    <text evidence="2">The sequence shown here is derived from an EMBL/GenBank/DDBJ whole genome shotgun (WGS) entry which is preliminary data.</text>
</comment>
<evidence type="ECO:0000313" key="3">
    <source>
        <dbReference type="Proteomes" id="UP000237000"/>
    </source>
</evidence>
<feature type="compositionally biased region" description="Polar residues" evidence="1">
    <location>
        <begin position="1784"/>
        <end position="1801"/>
    </location>
</feature>
<feature type="region of interest" description="Disordered" evidence="1">
    <location>
        <begin position="342"/>
        <end position="447"/>
    </location>
</feature>
<evidence type="ECO:0000313" key="2">
    <source>
        <dbReference type="EMBL" id="PON84255.1"/>
    </source>
</evidence>
<feature type="region of interest" description="Disordered" evidence="1">
    <location>
        <begin position="468"/>
        <end position="618"/>
    </location>
</feature>
<proteinExistence type="predicted"/>
<dbReference type="PANTHER" id="PTHR35511">
    <property type="entry name" value="A-KINASE ANCHOR-LIKE PROTEIN"/>
    <property type="match status" value="1"/>
</dbReference>
<feature type="compositionally biased region" description="Basic and acidic residues" evidence="1">
    <location>
        <begin position="729"/>
        <end position="756"/>
    </location>
</feature>
<feature type="compositionally biased region" description="Basic and acidic residues" evidence="1">
    <location>
        <begin position="3267"/>
        <end position="3285"/>
    </location>
</feature>
<feature type="compositionally biased region" description="Basic and acidic residues" evidence="1">
    <location>
        <begin position="2740"/>
        <end position="2750"/>
    </location>
</feature>
<dbReference type="InParanoid" id="A0A2P5EFD5"/>
<feature type="compositionally biased region" description="Basic and acidic residues" evidence="1">
    <location>
        <begin position="1038"/>
        <end position="1064"/>
    </location>
</feature>
<organism evidence="2 3">
    <name type="scientific">Trema orientale</name>
    <name type="common">Charcoal tree</name>
    <name type="synonym">Celtis orientalis</name>
    <dbReference type="NCBI Taxonomy" id="63057"/>
    <lineage>
        <taxon>Eukaryota</taxon>
        <taxon>Viridiplantae</taxon>
        <taxon>Streptophyta</taxon>
        <taxon>Embryophyta</taxon>
        <taxon>Tracheophyta</taxon>
        <taxon>Spermatophyta</taxon>
        <taxon>Magnoliopsida</taxon>
        <taxon>eudicotyledons</taxon>
        <taxon>Gunneridae</taxon>
        <taxon>Pentapetalae</taxon>
        <taxon>rosids</taxon>
        <taxon>fabids</taxon>
        <taxon>Rosales</taxon>
        <taxon>Cannabaceae</taxon>
        <taxon>Trema</taxon>
    </lineage>
</organism>
<feature type="compositionally biased region" description="Basic and acidic residues" evidence="1">
    <location>
        <begin position="3838"/>
        <end position="3870"/>
    </location>
</feature>
<feature type="compositionally biased region" description="Acidic residues" evidence="1">
    <location>
        <begin position="375"/>
        <end position="384"/>
    </location>
</feature>
<feature type="compositionally biased region" description="Polar residues" evidence="1">
    <location>
        <begin position="2397"/>
        <end position="2413"/>
    </location>
</feature>
<feature type="region of interest" description="Disordered" evidence="1">
    <location>
        <begin position="1036"/>
        <end position="1159"/>
    </location>
</feature>
<dbReference type="EMBL" id="JXTC01000166">
    <property type="protein sequence ID" value="PON84255.1"/>
    <property type="molecule type" value="Genomic_DNA"/>
</dbReference>
<feature type="compositionally biased region" description="Basic and acidic residues" evidence="1">
    <location>
        <begin position="2414"/>
        <end position="2433"/>
    </location>
</feature>
<feature type="region of interest" description="Disordered" evidence="1">
    <location>
        <begin position="3252"/>
        <end position="3292"/>
    </location>
</feature>
<feature type="region of interest" description="Disordered" evidence="1">
    <location>
        <begin position="2502"/>
        <end position="2578"/>
    </location>
</feature>
<feature type="compositionally biased region" description="Basic and acidic residues" evidence="1">
    <location>
        <begin position="3962"/>
        <end position="3993"/>
    </location>
</feature>
<feature type="region of interest" description="Disordered" evidence="1">
    <location>
        <begin position="1623"/>
        <end position="1769"/>
    </location>
</feature>
<feature type="compositionally biased region" description="Basic and acidic residues" evidence="1">
    <location>
        <begin position="385"/>
        <end position="414"/>
    </location>
</feature>
<keyword evidence="3" id="KW-1185">Reference proteome</keyword>
<feature type="compositionally biased region" description="Basic and acidic residues" evidence="1">
    <location>
        <begin position="3910"/>
        <end position="3939"/>
    </location>
</feature>
<feature type="compositionally biased region" description="Polar residues" evidence="1">
    <location>
        <begin position="3818"/>
        <end position="3837"/>
    </location>
</feature>
<feature type="compositionally biased region" description="Basic and acidic residues" evidence="1">
    <location>
        <begin position="2657"/>
        <end position="2698"/>
    </location>
</feature>
<feature type="region of interest" description="Disordered" evidence="1">
    <location>
        <begin position="2963"/>
        <end position="3010"/>
    </location>
</feature>
<name>A0A2P5EFD5_TREOI</name>
<feature type="compositionally biased region" description="Polar residues" evidence="1">
    <location>
        <begin position="4065"/>
        <end position="4076"/>
    </location>
</feature>
<feature type="region of interest" description="Disordered" evidence="1">
    <location>
        <begin position="3471"/>
        <end position="3524"/>
    </location>
</feature>
<feature type="region of interest" description="Disordered" evidence="1">
    <location>
        <begin position="665"/>
        <end position="906"/>
    </location>
</feature>
<feature type="compositionally biased region" description="Basic and acidic residues" evidence="1">
    <location>
        <begin position="2253"/>
        <end position="2268"/>
    </location>
</feature>
<feature type="compositionally biased region" description="Basic and acidic residues" evidence="1">
    <location>
        <begin position="2124"/>
        <end position="2135"/>
    </location>
</feature>
<sequence>MATEAGIPEVISHTKGEVEVTYSTTGQSEKTVNEVFPVELKKGESQLNEHPETGEFISENKQVAGSTEVEIVNNVVDGNFGNLEDGSFLAAPSGPTVRNEEASKPEHCLVDELNPSETEISENAKHLEKGQEFGVVEETAREGEAVEEKNQKADQYDKNHDIQNTTETSSHVKKSEEVKFEVEGEEIVKNKINLDQNVNVILNQKDSADEGPRSTEKETKDLKEKEDSHTEVFSNEVSSILEPTLEHDNEVSVHTPDLTVNKDVQSVSETFPKDEKTDNNLSREATLLQEEYTQERGFKEKEQDKCIDLSTERKVSEAIYPSENIGTEDEKDLITHDHIGDASISTIASSQESQKNETGESVKDKLETVSVADEVGVEDAEITEEEKHKEVPGTACKEKIQDTNELSKHEKDEAPIENEIQNKSSSVTLNEAKAEDTSSQELDNPDILKVNSEIRLDDIAKESQIEVTKQSEILEETVQVNDTASGDVNSDDNSEQELDSSSRKHEDSRGGGEGLDITEAAVEEAQDTEASNLVATEDTSTVKLIQAEELTEADSRKHKEHPDDTNEAAVEEAQDAEGSSLVAAEDTSTVKLVQAEELKESDSTKHDKPPGDSLLWQNEPEEKKLQTHLNVISEEINSVGFSEDAATIACIKEGETQNLEEIFEKKEKGEEPIATSDTRGKEIPSEEIITNLLPTHSDDKTESSVEEFPKNDADNSHVTHFLVEQAEVQGEKIDEAKVESHEKGHKSNEASRKEEKPDEDESGADQGTEEKNLQHTSTEGPVPTEIELETSESTEKPEKDYGLNSKESLEPEDAPQDISEEVKNEAEVAEIDTQKFVKRSRETEEGLTLDDVQAHNTVTATTDDPIIQVEIPEEEAFKSRGEDESRKLESNEEISNEERTVEDVKFSIPEQIQVEISKSNQDNVKDAEKLNDEESTTEIIKEGYLNALSPENIQEDAIKTLKDQENEAERPKGEIVEEIETAGASESILSETNKDVEIFADASSNKQAEGQQEEGKYLDPTEALVAKNNVEDSFSIEVVKDNDDNTVKESERQLELASESEKDQQQTVQKAEPGEKHENLLHLVPEETETEPSSENARGTTLVEVEGTIQNLEDTSETEKKGEKAENTDSRNDFENEISEELETAGAGEGIPRETKEDVGNLVVGSLVKQEEQKEVEVVEEDFENNVKATETSIDVASKDEANQQISPEETETVPGDKLENVLRATPEEPETKPAIEDATNIICIEGEGEIQDLKETSETEKEGEKAKNTDNTIDSEKERGTPSIETKRQTLDEQGIAEQSSPSLGEEIFEENSKEAEKISKELETNGAGEIIPRETSFVVASLVKQEEHKEVDKEGYLNALSPENIQEDAIETLKDQENEAERPKREETTVLERRPPCIETERENLDEQGIAELSSSSIGEEKVEEDSTETEKISKESETDEAGESFPCEAQEEIESFVVDSLVKQEEEKEVDKELVPVEALKEENTVEDTFATEVPEEDYEVKATETSTEVASKGEANQHILPEETKTEPADKLENVLQATPEETETIPASEDATNVTCIEGEGQIQNLKETSESENKNTDNAIDLEKEVLESTNAGQVTKEQVLRELDIVEDLQPEYTDTEIAEDTKQSQVITGLETGAPSTEVESQNSEEQGIAEPSSLSLEEEIVEESSKDIVKEKDTHFELEEHNEVTNLVEEVKPESLEDNAKPDKDLDTAKTTEIPVEEKVGGEEPQEKEHAAYGSDSVSTEIHSEESLKEAEQDNKEKVKSYDITLEKHLRNSVDTEVQSDSTVPETLSEETGLNEAESDNKEQDISYNNVPKEEGLENGVEVGVQSDSVSIATVSGETSLKASEQENEEHVESHDIAPSTITVNEEKVEKNSKETEKISKESETNGAGKNIPRETKEDIESFVVASLVKQEEQKEVDKGLVPVEALKEENIVEDTFATEVPKEDYEVKATETSTEVASKGEAYQHILPEETETEPVDKLENVLQVTPEETETKPASEDATNITCIEGEGEIQNLKETSESENKNIDNSIDLEKEVLETTDAGQETREWVLRELDNVTDLHPENTDTETAQDTIESQVITGLETGPPCIEVERQNLEEQGNAELSSSLLGEEIIEERSTDIVKEEDSQLELEEQNEETNLVEKIKSESLEDSVKPDNDFDTTKTRETLVEETQEKEPTVYDSDSVSTEIHNKETSLKEAEPDNKEKVNSYAITLEEKGLDIEVKSGTHLPEILSEETGLNEAEPDNKEQDRSYIDVPKEEEPENSVEIDVQSDSVSARTVSEETSLKEVEQDKKEQLKSYDIAQSNIVVSEETSSKEAELDNDEHVKSSEIAPEDKRPPSDVDAEVESKSVSAEILSEETWIKEAKQEHEEQVSGSNSNIALEEKDTTSNVHTNVQGDSVSTKTVNEETSLKEAEPDNEDNVGRFDIAPEEKGLVTAVDIEVQFVPVSAGIESKETCLAEAKEVHEERVNGSNIALEEKDLARNVDIDVQHDSVSTEITSEETSLKEVEPDDEEQVKVHGFAPEEKGLVSNTDTEVQPESVSVGTDDKENFLKEAKLDEEEVDSSKTALEEKDLERSVDIDVQHVFVSTEIANEETSLKQAKPEDEELDKSFDIASENKGPLLESSVDTEVKSEVVSASTESEETCLEEAKGKNDEQVKSFDIAHEDKGLEIEEMDLKEAKQNDKEQVKNSDVSPEENGLASNVGGDVQQKGNSDSEENKGKKIPTITGESGEKIEQKVEDETPTTRTENKEKETNVEKTLDDAPEDNLQDSSTVPFEENEPKVIESNELSDETTATDKTESGNAKVPVLEPTKEEGLLQREDDYKLESSDIEKEVADEGSLRGVEGEQAALELEANETKNGEHPRNQNLEPDDLGQKLASTSELIPKDQTEETLPLTKKSETEEEGTNIQEQNLKSIEQQILGANSEDAKEIEPELTVVNQVSGTQCLNEISQGVQSTEVHEEVDKADESENTKEEVIDRESNLKGIHPESIQDERAYEEKASGSIVTEFLKTTDSNENTFGVNSQAEEYTTKKDEAFVKMVTDEGKINEGMLNPVDVCIALPEEGKLEQEIKGEVDDHWDKNDTSTARDATRVSNLEEAQLVDEPVKAFDNGLEERNLDLLKAECAIPADKGELKLEERSFNLVPMDQKDTDTENIAEENLNVNEVEENKLFSSVEGIDPTKAIPDVEKLDKEKIKEDEIRNDQAPEDGISEKQLQAISSTLVPRYQEHETETTVKIIKDDLLSTEKEASSPINLQKEEPSDRKLREVAEERLGTNETEEDINTVHETVFESSQESTSAVRKDVDITNQALSTGISTEQVQESSSAVHPEEPQPEATDLVRKTEEENTRGLEILDKKEDHSLATEQGEETYLKEESGDLKVGKKVVERLVADDIEEEIIEAPSTVSTEDRIITSQDLPAVTSKDQFQVSLHNEQEKSTSTTLKKVDEENKNVVKILYDKDSRDSSATETDEEKCLQEEPREYKVSDSFGEVLGSDETKETINASQSVSETNSQSIEVVPDEKIITCEPIPDKTAEVQLVEQYGILLPGEQDDGITSATKAIEAENTKEVEVLTKTVEETRELEVSGSTVDVLGAANIEDITEVSETKEKQNSPGIEVASKDRSLDQALPVDKGEIITDQVLPAGVSTEQLQIPSFPTSTPSEQEQNAAVTVKKIEEEETKEATLPNEENFKDSNAEKTVEEIRLYKEEDIQGGSNEVTKKEGGTINEVPKIEAQETEEDAENAFSPSENDEAAESRRAVVEASTPDVANQKIASEFVSEKEQSQESITSIENVEIIENHLKVATTDLSAQEYQPETTIEAEQTTAKEISEQEEVRSREIPHGNRSLDIEEAQSSHEKYQEQTPTEADSVESTAAKITTSNRGASPILQDSVEETAQSAESKDIRPRNETWADREIKEEELGAEKEAHHSGTRKTGTEPAMPSLSALMQSSTEEKTQVAEHTTKEEEPKSSKEAEHSPTHEGKDDEEEHEEEEHEHEHEHEDEDEDEDHPDAPILVQASKDIDAKATRKKSHGIFSGVGSKVKHSISKVKKAITGKSSHSKTQPSS</sequence>
<feature type="compositionally biased region" description="Polar residues" evidence="1">
    <location>
        <begin position="2538"/>
        <end position="2552"/>
    </location>
</feature>
<feature type="compositionally biased region" description="Basic and acidic residues" evidence="1">
    <location>
        <begin position="2554"/>
        <end position="2565"/>
    </location>
</feature>
<evidence type="ECO:0000256" key="1">
    <source>
        <dbReference type="SAM" id="MobiDB-lite"/>
    </source>
</evidence>
<feature type="region of interest" description="Disordered" evidence="1">
    <location>
        <begin position="1375"/>
        <end position="1449"/>
    </location>
</feature>
<feature type="region of interest" description="Disordered" evidence="1">
    <location>
        <begin position="3818"/>
        <end position="4076"/>
    </location>
</feature>
<feature type="compositionally biased region" description="Basic and acidic residues" evidence="1">
    <location>
        <begin position="3205"/>
        <end position="3215"/>
    </location>
</feature>
<feature type="compositionally biased region" description="Basic and acidic residues" evidence="1">
    <location>
        <begin position="2149"/>
        <end position="2187"/>
    </location>
</feature>
<feature type="region of interest" description="Disordered" evidence="1">
    <location>
        <begin position="1953"/>
        <end position="1988"/>
    </location>
</feature>
<feature type="compositionally biased region" description="Basic and acidic residues" evidence="1">
    <location>
        <begin position="2821"/>
        <end position="2850"/>
    </location>
</feature>
<feature type="compositionally biased region" description="Polar residues" evidence="1">
    <location>
        <begin position="1642"/>
        <end position="1654"/>
    </location>
</feature>
<feature type="region of interest" description="Disordered" evidence="1">
    <location>
        <begin position="202"/>
        <end position="283"/>
    </location>
</feature>
<feature type="compositionally biased region" description="Basic and acidic residues" evidence="1">
    <location>
        <begin position="500"/>
        <end position="510"/>
    </location>
</feature>
<feature type="region of interest" description="Disordered" evidence="1">
    <location>
        <begin position="982"/>
        <end position="1019"/>
    </location>
</feature>
<feature type="compositionally biased region" description="Polar residues" evidence="1">
    <location>
        <begin position="3871"/>
        <end position="3893"/>
    </location>
</feature>
<feature type="compositionally biased region" description="Basic and acidic residues" evidence="1">
    <location>
        <begin position="3483"/>
        <end position="3495"/>
    </location>
</feature>
<dbReference type="PANTHER" id="PTHR35511:SF2">
    <property type="entry name" value="A-KINASE ANCHOR-LIKE PROTEIN"/>
    <property type="match status" value="1"/>
</dbReference>
<accession>A0A2P5EFD5</accession>
<dbReference type="STRING" id="63057.A0A2P5EFD5"/>
<feature type="compositionally biased region" description="Basic and acidic residues" evidence="1">
    <location>
        <begin position="1524"/>
        <end position="1535"/>
    </location>
</feature>